<dbReference type="Proteomes" id="UP000515806">
    <property type="component" value="Chromosome"/>
</dbReference>
<evidence type="ECO:0000313" key="4">
    <source>
        <dbReference type="Proteomes" id="UP000515806"/>
    </source>
</evidence>
<dbReference type="Gene3D" id="2.160.10.10">
    <property type="entry name" value="Hexapeptide repeat proteins"/>
    <property type="match status" value="1"/>
</dbReference>
<dbReference type="RefSeq" id="WP_187592059.1">
    <property type="nucleotide sequence ID" value="NZ_CP060723.1"/>
</dbReference>
<dbReference type="GO" id="GO:0005829">
    <property type="term" value="C:cytosol"/>
    <property type="evidence" value="ECO:0007669"/>
    <property type="project" value="TreeGrafter"/>
</dbReference>
<dbReference type="InterPro" id="IPR051159">
    <property type="entry name" value="Hexapeptide_acetyltransf"/>
</dbReference>
<evidence type="ECO:0000256" key="2">
    <source>
        <dbReference type="ARBA" id="ARBA00022679"/>
    </source>
</evidence>
<reference evidence="3 4" key="1">
    <citation type="submission" date="2020-08" db="EMBL/GenBank/DDBJ databases">
        <title>Genome sequence of Pedobacter roseus KACC 11594T.</title>
        <authorList>
            <person name="Hyun D.-W."/>
            <person name="Bae J.-W."/>
        </authorList>
    </citation>
    <scope>NUCLEOTIDE SEQUENCE [LARGE SCALE GENOMIC DNA]</scope>
    <source>
        <strain evidence="3 4">KACC 11594</strain>
    </source>
</reference>
<keyword evidence="2 3" id="KW-0808">Transferase</keyword>
<dbReference type="KEGG" id="proe:H9L23_20440"/>
<protein>
    <submittedName>
        <fullName evidence="3">Acyltransferase</fullName>
    </submittedName>
</protein>
<comment type="similarity">
    <text evidence="1">Belongs to the transferase hexapeptide repeat family.</text>
</comment>
<dbReference type="EMBL" id="CP060723">
    <property type="protein sequence ID" value="QNN41451.1"/>
    <property type="molecule type" value="Genomic_DNA"/>
</dbReference>
<dbReference type="Pfam" id="PF00132">
    <property type="entry name" value="Hexapep"/>
    <property type="match status" value="1"/>
</dbReference>
<keyword evidence="3" id="KW-0012">Acyltransferase</keyword>
<gene>
    <name evidence="3" type="ORF">H9L23_20440</name>
</gene>
<dbReference type="InterPro" id="IPR001451">
    <property type="entry name" value="Hexapep"/>
</dbReference>
<dbReference type="CDD" id="cd04647">
    <property type="entry name" value="LbH_MAT_like"/>
    <property type="match status" value="1"/>
</dbReference>
<evidence type="ECO:0000256" key="1">
    <source>
        <dbReference type="ARBA" id="ARBA00007274"/>
    </source>
</evidence>
<organism evidence="3 4">
    <name type="scientific">Pedobacter roseus</name>
    <dbReference type="NCBI Taxonomy" id="336820"/>
    <lineage>
        <taxon>Bacteria</taxon>
        <taxon>Pseudomonadati</taxon>
        <taxon>Bacteroidota</taxon>
        <taxon>Sphingobacteriia</taxon>
        <taxon>Sphingobacteriales</taxon>
        <taxon>Sphingobacteriaceae</taxon>
        <taxon>Pedobacter</taxon>
    </lineage>
</organism>
<name>A0A7G9QDM6_9SPHI</name>
<evidence type="ECO:0000313" key="3">
    <source>
        <dbReference type="EMBL" id="QNN41451.1"/>
    </source>
</evidence>
<dbReference type="PANTHER" id="PTHR23416:SF23">
    <property type="entry name" value="ACETYLTRANSFERASE C18B11.09C-RELATED"/>
    <property type="match status" value="1"/>
</dbReference>
<proteinExistence type="inferred from homology"/>
<accession>A0A7G9QDM6</accession>
<dbReference type="InterPro" id="IPR011004">
    <property type="entry name" value="Trimer_LpxA-like_sf"/>
</dbReference>
<sequence length="181" mass="19932">MKNAILLQGKFLLVQILNTVYSLLPFFTLKKILLQCVGIKIGHKSCIHRGVKFFHIGNLSLGNNSVINFGCYLDNRRNITIGNNVSISHNTKIYTLGHAIDSPDFCTQGKPVIIKDNACIFANVLIMPGVVIGDGAVILPGSVVTKSVGEMEVVGGNPAKFLRKRNTTLEYSIDYSYWYAL</sequence>
<dbReference type="GO" id="GO:0008374">
    <property type="term" value="F:O-acyltransferase activity"/>
    <property type="evidence" value="ECO:0007669"/>
    <property type="project" value="TreeGrafter"/>
</dbReference>
<dbReference type="SUPFAM" id="SSF51161">
    <property type="entry name" value="Trimeric LpxA-like enzymes"/>
    <property type="match status" value="1"/>
</dbReference>
<dbReference type="AlphaFoldDB" id="A0A7G9QDM6"/>
<dbReference type="PANTHER" id="PTHR23416">
    <property type="entry name" value="SIALIC ACID SYNTHASE-RELATED"/>
    <property type="match status" value="1"/>
</dbReference>
<keyword evidence="4" id="KW-1185">Reference proteome</keyword>